<dbReference type="PANTHER" id="PTHR45947">
    <property type="entry name" value="SULFOQUINOVOSYL TRANSFERASE SQD2"/>
    <property type="match status" value="1"/>
</dbReference>
<name>A0A7C3MRY8_DICTH</name>
<reference evidence="3" key="1">
    <citation type="journal article" date="2020" name="mSystems">
        <title>Genome- and Community-Level Interaction Insights into Carbon Utilization and Element Cycling Functions of Hydrothermarchaeota in Hydrothermal Sediment.</title>
        <authorList>
            <person name="Zhou Z."/>
            <person name="Liu Y."/>
            <person name="Xu W."/>
            <person name="Pan J."/>
            <person name="Luo Z.H."/>
            <person name="Li M."/>
        </authorList>
    </citation>
    <scope>NUCLEOTIDE SEQUENCE [LARGE SCALE GENOMIC DNA]</scope>
    <source>
        <strain evidence="3">SpSt-81</strain>
    </source>
</reference>
<dbReference type="Gene3D" id="3.40.50.2000">
    <property type="entry name" value="Glycogen Phosphorylase B"/>
    <property type="match status" value="2"/>
</dbReference>
<dbReference type="Pfam" id="PF13439">
    <property type="entry name" value="Glyco_transf_4"/>
    <property type="match status" value="1"/>
</dbReference>
<evidence type="ECO:0000259" key="1">
    <source>
        <dbReference type="Pfam" id="PF00534"/>
    </source>
</evidence>
<organism evidence="3">
    <name type="scientific">Dictyoglomus thermophilum</name>
    <dbReference type="NCBI Taxonomy" id="14"/>
    <lineage>
        <taxon>Bacteria</taxon>
        <taxon>Pseudomonadati</taxon>
        <taxon>Dictyoglomota</taxon>
        <taxon>Dictyoglomia</taxon>
        <taxon>Dictyoglomales</taxon>
        <taxon>Dictyoglomaceae</taxon>
        <taxon>Dictyoglomus</taxon>
    </lineage>
</organism>
<accession>A0A7C3MRY8</accession>
<protein>
    <submittedName>
        <fullName evidence="3">Glycosyltransferase family 4 protein</fullName>
    </submittedName>
</protein>
<evidence type="ECO:0000313" key="3">
    <source>
        <dbReference type="EMBL" id="HFX14126.1"/>
    </source>
</evidence>
<sequence length="394" mass="45669">MKIAFFTNNYLPNTGGAAIAVESYREALEKLGHEVHVFAPKYPPWFPKYKEDNEKHIIRFPSIALRFITPQPLPLYFSFLVEDYFRKQDFDIVHSHHPFVIGKTALKLAKKYNKPIVFTHHTQYHKYVHYIPLIPQTITSKIAIKESVKYSNQVDLVIAPTKEIKDMIINFGVKTRIEVIPTGIDFSLWEKPISKDFLDKFPWKDKKILLYAGRLAKEKNLEFLIQALSKLLKERDDIVFLIVGDGEERKNLENLTEKLDIKDKVIFLGWHPREELIYYYKIAHIFVFASTTETQGLVTLEAMAGGCAVVAVEAPGTISLVENGKEGLLAQEDYNDFYQKVLYLLNNESLLHNMKNNAIKKATQFSIMESAKKLEELYKEIIKNKEKNKKIIEK</sequence>
<dbReference type="AlphaFoldDB" id="A0A7C3MRY8"/>
<dbReference type="SUPFAM" id="SSF53756">
    <property type="entry name" value="UDP-Glycosyltransferase/glycogen phosphorylase"/>
    <property type="match status" value="1"/>
</dbReference>
<feature type="domain" description="Glycosyl transferase family 1" evidence="1">
    <location>
        <begin position="202"/>
        <end position="360"/>
    </location>
</feature>
<dbReference type="Pfam" id="PF00534">
    <property type="entry name" value="Glycos_transf_1"/>
    <property type="match status" value="1"/>
</dbReference>
<dbReference type="GO" id="GO:0016757">
    <property type="term" value="F:glycosyltransferase activity"/>
    <property type="evidence" value="ECO:0007669"/>
    <property type="project" value="InterPro"/>
</dbReference>
<dbReference type="InterPro" id="IPR028098">
    <property type="entry name" value="Glyco_trans_4-like_N"/>
</dbReference>
<dbReference type="PANTHER" id="PTHR45947:SF3">
    <property type="entry name" value="SULFOQUINOVOSYL TRANSFERASE SQD2"/>
    <property type="match status" value="1"/>
</dbReference>
<feature type="domain" description="Glycosyltransferase subfamily 4-like N-terminal" evidence="2">
    <location>
        <begin position="15"/>
        <end position="186"/>
    </location>
</feature>
<dbReference type="InterPro" id="IPR001296">
    <property type="entry name" value="Glyco_trans_1"/>
</dbReference>
<keyword evidence="3" id="KW-0808">Transferase</keyword>
<dbReference type="CDD" id="cd03817">
    <property type="entry name" value="GT4_UGDG-like"/>
    <property type="match status" value="1"/>
</dbReference>
<comment type="caution">
    <text evidence="3">The sequence shown here is derived from an EMBL/GenBank/DDBJ whole genome shotgun (WGS) entry which is preliminary data.</text>
</comment>
<proteinExistence type="predicted"/>
<dbReference type="EMBL" id="DTIN01000034">
    <property type="protein sequence ID" value="HFX14126.1"/>
    <property type="molecule type" value="Genomic_DNA"/>
</dbReference>
<gene>
    <name evidence="3" type="ORF">ENW00_08290</name>
</gene>
<evidence type="ECO:0000259" key="2">
    <source>
        <dbReference type="Pfam" id="PF13439"/>
    </source>
</evidence>
<dbReference type="InterPro" id="IPR050194">
    <property type="entry name" value="Glycosyltransferase_grp1"/>
</dbReference>